<dbReference type="eggNOG" id="ENOG5033TS6">
    <property type="taxonomic scope" value="Bacteria"/>
</dbReference>
<evidence type="ECO:0000256" key="1">
    <source>
        <dbReference type="SAM" id="Coils"/>
    </source>
</evidence>
<proteinExistence type="predicted"/>
<dbReference type="RefSeq" id="WP_021709163.1">
    <property type="nucleotide sequence ID" value="NZ_BAOB01000094.1"/>
</dbReference>
<dbReference type="Proteomes" id="UP000016567">
    <property type="component" value="Unassembled WGS sequence"/>
</dbReference>
<evidence type="ECO:0008006" key="4">
    <source>
        <dbReference type="Google" id="ProtNLM"/>
    </source>
</evidence>
<dbReference type="STRING" id="1219077.VAZ01S_024_00880"/>
<comment type="caution">
    <text evidence="2">The sequence shown here is derived from an EMBL/GenBank/DDBJ whole genome shotgun (WGS) entry which is preliminary data.</text>
</comment>
<accession>U3C1Q1</accession>
<organism evidence="2 3">
    <name type="scientific">Vibrio azureus NBRC 104587</name>
    <dbReference type="NCBI Taxonomy" id="1219077"/>
    <lineage>
        <taxon>Bacteria</taxon>
        <taxon>Pseudomonadati</taxon>
        <taxon>Pseudomonadota</taxon>
        <taxon>Gammaproteobacteria</taxon>
        <taxon>Vibrionales</taxon>
        <taxon>Vibrionaceae</taxon>
        <taxon>Vibrio</taxon>
    </lineage>
</organism>
<protein>
    <recommendedName>
        <fullName evidence="4">Type III secretion system protein</fullName>
    </recommendedName>
</protein>
<evidence type="ECO:0000313" key="2">
    <source>
        <dbReference type="EMBL" id="GAD75404.1"/>
    </source>
</evidence>
<keyword evidence="1" id="KW-0175">Coiled coil</keyword>
<keyword evidence="3" id="KW-1185">Reference proteome</keyword>
<sequence>MYIAIESEEKSIPKITFKRERDRSSNVIKKSEIQVFHEAKALLLALEDQVQEYQEILEQQVVQMIEDKESALNEYVEKAYDTVMETWISQQDEWFERAQYQFSELLNEQENYLKQVKDELKLSVANAVNSRLTKLNQSEHLIGHLIEVLHSEIDDEAKKLSVEQHVQDDGVILTIEDEDSIISVNTSSIIAELRASLEQL</sequence>
<gene>
    <name evidence="2" type="ORF">VAZ01S_024_00880</name>
</gene>
<dbReference type="EMBL" id="BATL01000024">
    <property type="protein sequence ID" value="GAD75404.1"/>
    <property type="molecule type" value="Genomic_DNA"/>
</dbReference>
<dbReference type="AlphaFoldDB" id="U3C1Q1"/>
<name>U3C1Q1_9VIBR</name>
<dbReference type="OrthoDB" id="6454374at2"/>
<feature type="coiled-coil region" evidence="1">
    <location>
        <begin position="36"/>
        <end position="74"/>
    </location>
</feature>
<reference evidence="2 3" key="1">
    <citation type="submission" date="2013-09" db="EMBL/GenBank/DDBJ databases">
        <title>Whole genome shotgun sequence of Vibrio azureus NBRC 104587.</title>
        <authorList>
            <person name="Isaki S."/>
            <person name="Hosoyama A."/>
            <person name="Numata M."/>
            <person name="Hashimoto M."/>
            <person name="Hosoyama Y."/>
            <person name="Tsuchikane K."/>
            <person name="Noguchi M."/>
            <person name="Hirakata S."/>
            <person name="Ichikawa N."/>
            <person name="Ohji S."/>
            <person name="Yamazoe A."/>
            <person name="Fujita N."/>
        </authorList>
    </citation>
    <scope>NUCLEOTIDE SEQUENCE [LARGE SCALE GENOMIC DNA]</scope>
    <source>
        <strain evidence="2 3">NBRC 104587</strain>
    </source>
</reference>
<evidence type="ECO:0000313" key="3">
    <source>
        <dbReference type="Proteomes" id="UP000016567"/>
    </source>
</evidence>